<dbReference type="SUPFAM" id="SSF48576">
    <property type="entry name" value="Terpenoid synthases"/>
    <property type="match status" value="1"/>
</dbReference>
<proteinExistence type="predicted"/>
<dbReference type="SFLD" id="SFLDG01020">
    <property type="entry name" value="Terpene_Cyclase_Like_2"/>
    <property type="match status" value="1"/>
</dbReference>
<gene>
    <name evidence="1" type="ORF">C484_18027</name>
</gene>
<dbReference type="InterPro" id="IPR008949">
    <property type="entry name" value="Isoprenoid_synthase_dom_sf"/>
</dbReference>
<protein>
    <submittedName>
        <fullName evidence="1">Terpene synthase, metal-binding protein</fullName>
    </submittedName>
</protein>
<dbReference type="Gene3D" id="1.10.600.10">
    <property type="entry name" value="Farnesyl Diphosphate Synthase"/>
    <property type="match status" value="1"/>
</dbReference>
<dbReference type="SUPFAM" id="SSF55961">
    <property type="entry name" value="Bet v1-like"/>
    <property type="match status" value="1"/>
</dbReference>
<reference evidence="1 2" key="1">
    <citation type="journal article" date="2014" name="PLoS Genet.">
        <title>Phylogenetically driven sequencing of extremely halophilic archaea reveals strategies for static and dynamic osmo-response.</title>
        <authorList>
            <person name="Becker E.A."/>
            <person name="Seitzer P.M."/>
            <person name="Tritt A."/>
            <person name="Larsen D."/>
            <person name="Krusor M."/>
            <person name="Yao A.I."/>
            <person name="Wu D."/>
            <person name="Madern D."/>
            <person name="Eisen J.A."/>
            <person name="Darling A.E."/>
            <person name="Facciotti M.T."/>
        </authorList>
    </citation>
    <scope>NUCLEOTIDE SEQUENCE [LARGE SCALE GENOMIC DNA]</scope>
    <source>
        <strain evidence="1 2">DSM 12281</strain>
    </source>
</reference>
<comment type="caution">
    <text evidence="1">The sequence shown here is derived from an EMBL/GenBank/DDBJ whole genome shotgun (WGS) entry which is preliminary data.</text>
</comment>
<organism evidence="1 2">
    <name type="scientific">Natrialba taiwanensis DSM 12281</name>
    <dbReference type="NCBI Taxonomy" id="1230458"/>
    <lineage>
        <taxon>Archaea</taxon>
        <taxon>Methanobacteriati</taxon>
        <taxon>Methanobacteriota</taxon>
        <taxon>Stenosarchaea group</taxon>
        <taxon>Halobacteria</taxon>
        <taxon>Halobacteriales</taxon>
        <taxon>Natrialbaceae</taxon>
        <taxon>Natrialba</taxon>
    </lineage>
</organism>
<accession>L9ZKF2</accession>
<dbReference type="PANTHER" id="PTHR35201">
    <property type="entry name" value="TERPENE SYNTHASE"/>
    <property type="match status" value="1"/>
</dbReference>
<dbReference type="Pfam" id="PF19086">
    <property type="entry name" value="Terpene_syn_C_2"/>
    <property type="match status" value="1"/>
</dbReference>
<dbReference type="GO" id="GO:0010333">
    <property type="term" value="F:terpene synthase activity"/>
    <property type="evidence" value="ECO:0007669"/>
    <property type="project" value="InterPro"/>
</dbReference>
<dbReference type="SFLD" id="SFLDS00005">
    <property type="entry name" value="Isoprenoid_Synthase_Type_I"/>
    <property type="match status" value="1"/>
</dbReference>
<evidence type="ECO:0000313" key="1">
    <source>
        <dbReference type="EMBL" id="ELY86501.1"/>
    </source>
</evidence>
<sequence length="465" mass="51250">MTIDNHMRGLEESISIDAAPADIFAVLTAVEPVLAESSGLTVSTGVEDVTVTDAGTENASLRVFEGKVHVTDSEEPTSLTMTFEGDIQVDVEWTIQSRENSTLVTAMVTVSQVSIDRQEGIEAQLTAVLDDVLMSLQTLCEQPSPPASMAARIEIPEIYCPFSDEINPHAEEVRAQSQEWAQELGMIDEPSQRIDTVSRLGCQLHPQASLESMQLCSDWYSWVFAHDDDLDPTELGTNPEAVESFHEPLLAGLIEDSRGSFPEPRVKGFIDIFQRASNQMPQELYTRFVEHHRDYFAGLRGEAHNRATNHIPDYHVFLPNRRRAAGVYPLLDLGELSSDICVSEESYHSEIVIALCIAGGNAIALTNDVYSLHKELADGEVNNLAVVIRNEQGCSLQEAVNKACQLVGTEIRRFETLSQHITGASDTTEALPAYITAIELSISGHLAWSKETARYKTADHPSLDR</sequence>
<dbReference type="InterPro" id="IPR034686">
    <property type="entry name" value="Terpene_cyclase-like_2"/>
</dbReference>
<name>L9ZKF2_9EURY</name>
<dbReference type="Proteomes" id="UP000011648">
    <property type="component" value="Unassembled WGS sequence"/>
</dbReference>
<dbReference type="Gene3D" id="3.30.530.20">
    <property type="match status" value="1"/>
</dbReference>
<evidence type="ECO:0000313" key="2">
    <source>
        <dbReference type="Proteomes" id="UP000011648"/>
    </source>
</evidence>
<dbReference type="PANTHER" id="PTHR35201:SF4">
    <property type="entry name" value="BETA-PINACENE SYNTHASE-RELATED"/>
    <property type="match status" value="1"/>
</dbReference>
<dbReference type="InterPro" id="IPR023393">
    <property type="entry name" value="START-like_dom_sf"/>
</dbReference>
<dbReference type="STRING" id="1230458.C484_18027"/>
<dbReference type="EMBL" id="AOIL01000056">
    <property type="protein sequence ID" value="ELY86501.1"/>
    <property type="molecule type" value="Genomic_DNA"/>
</dbReference>
<dbReference type="AlphaFoldDB" id="L9ZKF2"/>
<keyword evidence="2" id="KW-1185">Reference proteome</keyword>
<dbReference type="RefSeq" id="WP_006827229.1">
    <property type="nucleotide sequence ID" value="NZ_AOIL01000056.1"/>
</dbReference>
<dbReference type="SMR" id="L9ZKF2"/>
<dbReference type="PATRIC" id="fig|1230458.4.peg.3647"/>